<feature type="signal peptide" evidence="2">
    <location>
        <begin position="1"/>
        <end position="29"/>
    </location>
</feature>
<reference evidence="3" key="1">
    <citation type="submission" date="2022-11" db="EMBL/GenBank/DDBJ databases">
        <authorList>
            <person name="Vasilchenko N.G."/>
            <person name="Prazdnova E.V."/>
            <person name="Gorovtsov A.V."/>
            <person name="Chistyakov V.A."/>
            <person name="Pak M.L."/>
        </authorList>
    </citation>
    <scope>NUCLEOTIDE SEQUENCE</scope>
    <source>
        <strain evidence="3">R 4.5</strain>
    </source>
</reference>
<gene>
    <name evidence="3" type="ORF">MF626_05315</name>
</gene>
<organism evidence="3">
    <name type="scientific">Paenibacillus polymyxa</name>
    <name type="common">Bacillus polymyxa</name>
    <dbReference type="NCBI Taxonomy" id="1406"/>
    <lineage>
        <taxon>Bacteria</taxon>
        <taxon>Bacillati</taxon>
        <taxon>Bacillota</taxon>
        <taxon>Bacilli</taxon>
        <taxon>Bacillales</taxon>
        <taxon>Paenibacillaceae</taxon>
        <taxon>Paenibacillus</taxon>
    </lineage>
</organism>
<dbReference type="AlphaFoldDB" id="A0AAE9PT11"/>
<protein>
    <submittedName>
        <fullName evidence="3">Uncharacterized protein</fullName>
    </submittedName>
</protein>
<feature type="chain" id="PRO_5042291544" evidence="2">
    <location>
        <begin position="30"/>
        <end position="104"/>
    </location>
</feature>
<feature type="compositionally biased region" description="Pro residues" evidence="1">
    <location>
        <begin position="72"/>
        <end position="85"/>
    </location>
</feature>
<keyword evidence="2" id="KW-0732">Signal</keyword>
<feature type="region of interest" description="Disordered" evidence="1">
    <location>
        <begin position="72"/>
        <end position="104"/>
    </location>
</feature>
<sequence length="104" mass="11285">MNSFKKTKSLISALTGAALLFSLPMTAGAESNINYTGMFLGYDGSVNTSPVWTYNPDIVSYDLLNWNQGEPMQPPLPPIAPPPSKPWGKSSPFPPTCPIPRVEM</sequence>
<dbReference type="EMBL" id="CP097770">
    <property type="protein sequence ID" value="UZP76426.1"/>
    <property type="molecule type" value="Genomic_DNA"/>
</dbReference>
<evidence type="ECO:0000313" key="3">
    <source>
        <dbReference type="EMBL" id="UZP76426.1"/>
    </source>
</evidence>
<name>A0AAE9PT11_PAEPO</name>
<proteinExistence type="predicted"/>
<evidence type="ECO:0000256" key="2">
    <source>
        <dbReference type="SAM" id="SignalP"/>
    </source>
</evidence>
<evidence type="ECO:0000256" key="1">
    <source>
        <dbReference type="SAM" id="MobiDB-lite"/>
    </source>
</evidence>
<accession>A0AAE9PT11</accession>